<protein>
    <submittedName>
        <fullName evidence="1">Uncharacterized protein</fullName>
    </submittedName>
</protein>
<dbReference type="Proteomes" id="UP000037178">
    <property type="component" value="Unassembled WGS sequence"/>
</dbReference>
<reference evidence="1 2" key="1">
    <citation type="submission" date="2015-06" db="EMBL/GenBank/DDBJ databases">
        <title>Draft genome sequence of an Alphaproteobacteria species associated to the Mediterranean sponge Oscarella lobularis.</title>
        <authorList>
            <person name="Jourda C."/>
            <person name="Santini S."/>
            <person name="Claverie J.-M."/>
        </authorList>
    </citation>
    <scope>NUCLEOTIDE SEQUENCE [LARGE SCALE GENOMIC DNA]</scope>
    <source>
        <strain evidence="1">IGS</strain>
    </source>
</reference>
<accession>A0A0J9E618</accession>
<dbReference type="EMBL" id="LFTY01000002">
    <property type="protein sequence ID" value="KMW57264.1"/>
    <property type="molecule type" value="Genomic_DNA"/>
</dbReference>
<name>A0A0J9E618_9RHOB</name>
<proteinExistence type="predicted"/>
<comment type="caution">
    <text evidence="1">The sequence shown here is derived from an EMBL/GenBank/DDBJ whole genome shotgun (WGS) entry which is preliminary data.</text>
</comment>
<gene>
    <name evidence="1" type="ORF">AIOL_002225</name>
</gene>
<evidence type="ECO:0000313" key="2">
    <source>
        <dbReference type="Proteomes" id="UP000037178"/>
    </source>
</evidence>
<sequence length="43" mass="4739">MAAQDIVSGGLFHKIRGISQLLTLARRPKFLGRNLGRRAKFGS</sequence>
<dbReference type="AlphaFoldDB" id="A0A0J9E618"/>
<organism evidence="1 2">
    <name type="scientific">Candidatus Rhodobacter oscarellae</name>
    <dbReference type="NCBI Taxonomy" id="1675527"/>
    <lineage>
        <taxon>Bacteria</taxon>
        <taxon>Pseudomonadati</taxon>
        <taxon>Pseudomonadota</taxon>
        <taxon>Alphaproteobacteria</taxon>
        <taxon>Rhodobacterales</taxon>
        <taxon>Rhodobacter group</taxon>
        <taxon>Rhodobacter</taxon>
    </lineage>
</organism>
<keyword evidence="2" id="KW-1185">Reference proteome</keyword>
<evidence type="ECO:0000313" key="1">
    <source>
        <dbReference type="EMBL" id="KMW57264.1"/>
    </source>
</evidence>